<dbReference type="GO" id="GO:0030246">
    <property type="term" value="F:carbohydrate binding"/>
    <property type="evidence" value="ECO:0007669"/>
    <property type="project" value="UniProtKB-KW"/>
</dbReference>
<keyword evidence="2" id="KW-0430">Lectin</keyword>
<evidence type="ECO:0000256" key="2">
    <source>
        <dbReference type="ARBA" id="ARBA00022734"/>
    </source>
</evidence>
<comment type="caution">
    <text evidence="4">The sequence shown here is derived from an EMBL/GenBank/DDBJ whole genome shotgun (WGS) entry which is preliminary data.</text>
</comment>
<gene>
    <name evidence="4" type="ORF">Q8A67_008079</name>
</gene>
<evidence type="ECO:0000313" key="5">
    <source>
        <dbReference type="Proteomes" id="UP001187343"/>
    </source>
</evidence>
<reference evidence="4" key="1">
    <citation type="submission" date="2023-08" db="EMBL/GenBank/DDBJ databases">
        <title>Chromosome-level Genome Assembly of mud carp (Cirrhinus molitorella).</title>
        <authorList>
            <person name="Liu H."/>
        </authorList>
    </citation>
    <scope>NUCLEOTIDE SEQUENCE</scope>
    <source>
        <strain evidence="4">Prfri</strain>
        <tissue evidence="4">Muscle</tissue>
    </source>
</reference>
<dbReference type="InterPro" id="IPR036404">
    <property type="entry name" value="Jacalin-like_lectin_dom_sf"/>
</dbReference>
<keyword evidence="5" id="KW-1185">Reference proteome</keyword>
<dbReference type="InterPro" id="IPR052321">
    <property type="entry name" value="PolyBind_ProtTraffic"/>
</dbReference>
<proteinExistence type="predicted"/>
<dbReference type="PANTHER" id="PTHR33589">
    <property type="entry name" value="OS11G0524900 PROTEIN"/>
    <property type="match status" value="1"/>
</dbReference>
<sequence length="202" mass="23097">MKAWFNHPTQGTPFQTQLQILREQWTAKQSKMLHHFVVLSALFAMSMSMPLPDFYSYSPAVGDGSGTEFSTAHDGRITGIRVYEYPNYGYYISYINGIQLKYGSNWTEVAGVNYYGNEKEMTLFNNEHFVQISGKYYYGYISEVMFVTNEGRSIRVGQPYGISFNFYPTHDGSELRFISGRQNGFALTSIGAHWAVYYNSTS</sequence>
<dbReference type="SMART" id="SM00915">
    <property type="entry name" value="Jacalin"/>
    <property type="match status" value="1"/>
</dbReference>
<dbReference type="Pfam" id="PF01419">
    <property type="entry name" value="Jacalin"/>
    <property type="match status" value="1"/>
</dbReference>
<dbReference type="PANTHER" id="PTHR33589:SF3">
    <property type="entry name" value="ZYMOGEN GRANULE MEMBRANE PROTEIN 16-LIKE"/>
    <property type="match status" value="1"/>
</dbReference>
<dbReference type="EMBL" id="JAUYZG010000007">
    <property type="protein sequence ID" value="KAK2903366.1"/>
    <property type="molecule type" value="Genomic_DNA"/>
</dbReference>
<dbReference type="PROSITE" id="PS51752">
    <property type="entry name" value="JACALIN_LECTIN"/>
    <property type="match status" value="1"/>
</dbReference>
<name>A0AA88Q5G3_9TELE</name>
<dbReference type="InterPro" id="IPR001229">
    <property type="entry name" value="Jacalin-like_lectin_dom"/>
</dbReference>
<evidence type="ECO:0000313" key="4">
    <source>
        <dbReference type="EMBL" id="KAK2903366.1"/>
    </source>
</evidence>
<accession>A0AA88Q5G3</accession>
<evidence type="ECO:0000256" key="1">
    <source>
        <dbReference type="ARBA" id="ARBA00022729"/>
    </source>
</evidence>
<keyword evidence="1" id="KW-0732">Signal</keyword>
<protein>
    <recommendedName>
        <fullName evidence="3">Jacalin-type lectin domain-containing protein</fullName>
    </recommendedName>
</protein>
<dbReference type="Gene3D" id="2.100.10.30">
    <property type="entry name" value="Jacalin-like lectin domain"/>
    <property type="match status" value="1"/>
</dbReference>
<dbReference type="AlphaFoldDB" id="A0AA88Q5G3"/>
<organism evidence="4 5">
    <name type="scientific">Cirrhinus molitorella</name>
    <name type="common">mud carp</name>
    <dbReference type="NCBI Taxonomy" id="172907"/>
    <lineage>
        <taxon>Eukaryota</taxon>
        <taxon>Metazoa</taxon>
        <taxon>Chordata</taxon>
        <taxon>Craniata</taxon>
        <taxon>Vertebrata</taxon>
        <taxon>Euteleostomi</taxon>
        <taxon>Actinopterygii</taxon>
        <taxon>Neopterygii</taxon>
        <taxon>Teleostei</taxon>
        <taxon>Ostariophysi</taxon>
        <taxon>Cypriniformes</taxon>
        <taxon>Cyprinidae</taxon>
        <taxon>Labeoninae</taxon>
        <taxon>Labeonini</taxon>
        <taxon>Cirrhinus</taxon>
    </lineage>
</organism>
<dbReference type="Proteomes" id="UP001187343">
    <property type="component" value="Unassembled WGS sequence"/>
</dbReference>
<evidence type="ECO:0000259" key="3">
    <source>
        <dbReference type="PROSITE" id="PS51752"/>
    </source>
</evidence>
<dbReference type="SUPFAM" id="SSF51101">
    <property type="entry name" value="Mannose-binding lectins"/>
    <property type="match status" value="1"/>
</dbReference>
<feature type="domain" description="Jacalin-type lectin" evidence="3">
    <location>
        <begin position="55"/>
        <end position="196"/>
    </location>
</feature>